<dbReference type="WBParaSite" id="jg21548">
    <property type="protein sequence ID" value="jg21548"/>
    <property type="gene ID" value="jg21548"/>
</dbReference>
<accession>A0A915DMG2</accession>
<dbReference type="Gene3D" id="1.25.40.20">
    <property type="entry name" value="Ankyrin repeat-containing domain"/>
    <property type="match status" value="1"/>
</dbReference>
<protein>
    <submittedName>
        <fullName evidence="3">ANK_REP_REGION domain-containing protein</fullName>
    </submittedName>
</protein>
<dbReference type="AlphaFoldDB" id="A0A915DMG2"/>
<dbReference type="InterPro" id="IPR036770">
    <property type="entry name" value="Ankyrin_rpt-contain_sf"/>
</dbReference>
<sequence length="264" mass="29049">MQDKQGKTLLIYNCAKGLATTVEELSLDPNIDVNLSDNEGNTALIHAAQAGHTQIVQSIIWDRRPLSKQPSKAGLIVQMFAESRSRCLPQRHFQATLRLEWAEYVGRTECAHLIAHFMLSQRNGHNKSANESTKLGLNNTNNASSSSSNNKTAVRTNSNTFKQAKYEECRTHCDHSLTSMPSSDPSDRRSSPRLPAIARPRVRSAPPIPTLKITRPTSPGSANNSVPGGKQLAVVSTNLAIEELDPLVLALSYFNIFEMIFVQS</sequence>
<evidence type="ECO:0000313" key="3">
    <source>
        <dbReference type="WBParaSite" id="jg21548"/>
    </source>
</evidence>
<dbReference type="InterPro" id="IPR002110">
    <property type="entry name" value="Ankyrin_rpt"/>
</dbReference>
<feature type="compositionally biased region" description="Polar residues" evidence="1">
    <location>
        <begin position="124"/>
        <end position="137"/>
    </location>
</feature>
<evidence type="ECO:0000313" key="2">
    <source>
        <dbReference type="Proteomes" id="UP000887574"/>
    </source>
</evidence>
<proteinExistence type="predicted"/>
<feature type="compositionally biased region" description="Low complexity" evidence="1">
    <location>
        <begin position="138"/>
        <end position="150"/>
    </location>
</feature>
<feature type="region of interest" description="Disordered" evidence="1">
    <location>
        <begin position="124"/>
        <end position="159"/>
    </location>
</feature>
<dbReference type="Pfam" id="PF12796">
    <property type="entry name" value="Ank_2"/>
    <property type="match status" value="1"/>
</dbReference>
<evidence type="ECO:0000256" key="1">
    <source>
        <dbReference type="SAM" id="MobiDB-lite"/>
    </source>
</evidence>
<dbReference type="Proteomes" id="UP000887574">
    <property type="component" value="Unplaced"/>
</dbReference>
<feature type="compositionally biased region" description="Polar residues" evidence="1">
    <location>
        <begin position="215"/>
        <end position="226"/>
    </location>
</feature>
<reference evidence="3" key="1">
    <citation type="submission" date="2022-11" db="UniProtKB">
        <authorList>
            <consortium name="WormBaseParasite"/>
        </authorList>
    </citation>
    <scope>IDENTIFICATION</scope>
</reference>
<feature type="region of interest" description="Disordered" evidence="1">
    <location>
        <begin position="173"/>
        <end position="226"/>
    </location>
</feature>
<name>A0A915DMG2_9BILA</name>
<dbReference type="SUPFAM" id="SSF48403">
    <property type="entry name" value="Ankyrin repeat"/>
    <property type="match status" value="1"/>
</dbReference>
<organism evidence="2 3">
    <name type="scientific">Ditylenchus dipsaci</name>
    <dbReference type="NCBI Taxonomy" id="166011"/>
    <lineage>
        <taxon>Eukaryota</taxon>
        <taxon>Metazoa</taxon>
        <taxon>Ecdysozoa</taxon>
        <taxon>Nematoda</taxon>
        <taxon>Chromadorea</taxon>
        <taxon>Rhabditida</taxon>
        <taxon>Tylenchina</taxon>
        <taxon>Tylenchomorpha</taxon>
        <taxon>Sphaerularioidea</taxon>
        <taxon>Anguinidae</taxon>
        <taxon>Anguininae</taxon>
        <taxon>Ditylenchus</taxon>
    </lineage>
</organism>
<keyword evidence="2" id="KW-1185">Reference proteome</keyword>